<reference evidence="1 2" key="1">
    <citation type="submission" date="2016-10" db="EMBL/GenBank/DDBJ databases">
        <authorList>
            <person name="de Groot N.N."/>
        </authorList>
    </citation>
    <scope>NUCLEOTIDE SEQUENCE [LARGE SCALE GENOMIC DNA]</scope>
    <source>
        <strain evidence="1 2">DSM 23126</strain>
    </source>
</reference>
<evidence type="ECO:0000313" key="2">
    <source>
        <dbReference type="Proteomes" id="UP000199488"/>
    </source>
</evidence>
<dbReference type="Proteomes" id="UP000199488">
    <property type="component" value="Unassembled WGS sequence"/>
</dbReference>
<sequence length="66" mass="7928">MEQEKDVKIFDKDELLYFDGKECRMIAEYERTICVEYVNYPFAGQEEEFPYPRVILRKGEVERAAV</sequence>
<gene>
    <name evidence="1" type="ORF">SAMN05421781_1239</name>
</gene>
<evidence type="ECO:0000313" key="1">
    <source>
        <dbReference type="EMBL" id="SDW38733.1"/>
    </source>
</evidence>
<dbReference type="EMBL" id="FNNC01000002">
    <property type="protein sequence ID" value="SDW38733.1"/>
    <property type="molecule type" value="Genomic_DNA"/>
</dbReference>
<dbReference type="RefSeq" id="WP_091612530.1">
    <property type="nucleotide sequence ID" value="NZ_FNNC01000002.1"/>
</dbReference>
<dbReference type="AlphaFoldDB" id="A0A1H2T463"/>
<dbReference type="OrthoDB" id="2970295at2"/>
<accession>A0A1H2T463</accession>
<keyword evidence="2" id="KW-1185">Reference proteome</keyword>
<organism evidence="1 2">
    <name type="scientific">Marinococcus luteus</name>
    <dbReference type="NCBI Taxonomy" id="1122204"/>
    <lineage>
        <taxon>Bacteria</taxon>
        <taxon>Bacillati</taxon>
        <taxon>Bacillota</taxon>
        <taxon>Bacilli</taxon>
        <taxon>Bacillales</taxon>
        <taxon>Bacillaceae</taxon>
        <taxon>Marinococcus</taxon>
    </lineage>
</organism>
<protein>
    <submittedName>
        <fullName evidence="1">Uncharacterized protein</fullName>
    </submittedName>
</protein>
<name>A0A1H2T463_9BACI</name>
<proteinExistence type="predicted"/>